<dbReference type="RefSeq" id="WP_076758870.1">
    <property type="nucleotide sequence ID" value="NZ_FTPL01000003.1"/>
</dbReference>
<dbReference type="OrthoDB" id="8442276at2"/>
<dbReference type="InterPro" id="IPR025352">
    <property type="entry name" value="DUF4256"/>
</dbReference>
<keyword evidence="2" id="KW-1185">Reference proteome</keyword>
<proteinExistence type="predicted"/>
<evidence type="ECO:0000313" key="2">
    <source>
        <dbReference type="Proteomes" id="UP000187550"/>
    </source>
</evidence>
<evidence type="ECO:0000313" key="1">
    <source>
        <dbReference type="EMBL" id="SIT87863.1"/>
    </source>
</evidence>
<gene>
    <name evidence="1" type="ORF">SAMN05428946_2183</name>
</gene>
<dbReference type="Pfam" id="PF14066">
    <property type="entry name" value="DUF4256"/>
    <property type="match status" value="1"/>
</dbReference>
<dbReference type="EMBL" id="FTPL01000003">
    <property type="protein sequence ID" value="SIT87863.1"/>
    <property type="molecule type" value="Genomic_DNA"/>
</dbReference>
<dbReference type="STRING" id="550447.SAMN05428946_2183"/>
<accession>A0A1U7PRT2</accession>
<evidence type="ECO:0008006" key="3">
    <source>
        <dbReference type="Google" id="ProtNLM"/>
    </source>
</evidence>
<sequence>METETEELAPEERDQLLEILRKRFTSNMERHEGLEWEKIRLKLEARPDRLWSLGEMERTGGEPDVVGIDPETGEYLFYDCSPESPKGRRSTCYDRQALESRAKHKPEASVEEMAAGMGIELLTEDEYRQLQTFGPFDKKTSSWIRTPDDIRELGGALFCDWRYGHVFVYHNGASSYYASRGFRGRLNV</sequence>
<organism evidence="1 2">
    <name type="scientific">Edaphobacillus lindanitolerans</name>
    <dbReference type="NCBI Taxonomy" id="550447"/>
    <lineage>
        <taxon>Bacteria</taxon>
        <taxon>Bacillati</taxon>
        <taxon>Bacillota</taxon>
        <taxon>Bacilli</taxon>
        <taxon>Bacillales</taxon>
        <taxon>Bacillaceae</taxon>
        <taxon>Edaphobacillus</taxon>
    </lineage>
</organism>
<dbReference type="Proteomes" id="UP000187550">
    <property type="component" value="Unassembled WGS sequence"/>
</dbReference>
<protein>
    <recommendedName>
        <fullName evidence="3">DUF4256 domain-containing protein</fullName>
    </recommendedName>
</protein>
<name>A0A1U7PRT2_9BACI</name>
<reference evidence="2" key="1">
    <citation type="submission" date="2017-01" db="EMBL/GenBank/DDBJ databases">
        <authorList>
            <person name="Varghese N."/>
            <person name="Submissions S."/>
        </authorList>
    </citation>
    <scope>NUCLEOTIDE SEQUENCE [LARGE SCALE GENOMIC DNA]</scope>
    <source>
        <strain evidence="2">MNA4</strain>
    </source>
</reference>
<dbReference type="AlphaFoldDB" id="A0A1U7PRT2"/>